<dbReference type="InterPro" id="IPR014718">
    <property type="entry name" value="GH-type_carb-bd"/>
</dbReference>
<dbReference type="GO" id="GO:0005829">
    <property type="term" value="C:cytosol"/>
    <property type="evidence" value="ECO:0007669"/>
    <property type="project" value="TreeGrafter"/>
</dbReference>
<evidence type="ECO:0000256" key="3">
    <source>
        <dbReference type="ARBA" id="ARBA00022837"/>
    </source>
</evidence>
<dbReference type="RefSeq" id="WP_131609919.1">
    <property type="nucleotide sequence ID" value="NZ_SJSM01000008.1"/>
</dbReference>
<dbReference type="FunFam" id="3.30.2080.10:FF:000001">
    <property type="entry name" value="Alpha-1,2-mannosidase subfamily"/>
    <property type="match status" value="1"/>
</dbReference>
<dbReference type="Gene3D" id="1.20.1050.60">
    <property type="entry name" value="alpha-1,2-mannosidase"/>
    <property type="match status" value="1"/>
</dbReference>
<gene>
    <name evidence="6" type="ORF">EZ444_14685</name>
</gene>
<keyword evidence="6" id="KW-0378">Hydrolase</keyword>
<keyword evidence="7" id="KW-1185">Reference proteome</keyword>
<reference evidence="6 7" key="1">
    <citation type="submission" date="2019-02" db="EMBL/GenBank/DDBJ databases">
        <title>Pedobacter sp. RP-3-8 sp. nov., isolated from Arctic soil.</title>
        <authorList>
            <person name="Dahal R.H."/>
        </authorList>
    </citation>
    <scope>NUCLEOTIDE SEQUENCE [LARGE SCALE GENOMIC DNA]</scope>
    <source>
        <strain evidence="6 7">RP-3-8</strain>
    </source>
</reference>
<feature type="domain" description="Glycosyl hydrolase family 92" evidence="4">
    <location>
        <begin position="283"/>
        <end position="744"/>
    </location>
</feature>
<name>A0A4R0N7B2_9SPHI</name>
<dbReference type="GO" id="GO:0005975">
    <property type="term" value="P:carbohydrate metabolic process"/>
    <property type="evidence" value="ECO:0007669"/>
    <property type="project" value="InterPro"/>
</dbReference>
<evidence type="ECO:0000313" key="6">
    <source>
        <dbReference type="EMBL" id="TCC95855.1"/>
    </source>
</evidence>
<dbReference type="GO" id="GO:0000224">
    <property type="term" value="F:peptide-N4-(N-acetyl-beta-glucosaminyl)asparagine amidase activity"/>
    <property type="evidence" value="ECO:0007669"/>
    <property type="project" value="TreeGrafter"/>
</dbReference>
<dbReference type="OrthoDB" id="9758101at2"/>
<dbReference type="SUPFAM" id="SSF48208">
    <property type="entry name" value="Six-hairpin glycosidases"/>
    <property type="match status" value="1"/>
</dbReference>
<dbReference type="FunFam" id="1.20.1050.60:FF:000001">
    <property type="entry name" value="Putative alpha-1,2-mannosidase"/>
    <property type="match status" value="1"/>
</dbReference>
<dbReference type="GO" id="GO:0006516">
    <property type="term" value="P:glycoprotein catabolic process"/>
    <property type="evidence" value="ECO:0007669"/>
    <property type="project" value="TreeGrafter"/>
</dbReference>
<dbReference type="NCBIfam" id="TIGR01180">
    <property type="entry name" value="aman2_put"/>
    <property type="match status" value="1"/>
</dbReference>
<organism evidence="6 7">
    <name type="scientific">Pedobacter hiemivivus</name>
    <dbReference type="NCBI Taxonomy" id="2530454"/>
    <lineage>
        <taxon>Bacteria</taxon>
        <taxon>Pseudomonadati</taxon>
        <taxon>Bacteroidota</taxon>
        <taxon>Sphingobacteriia</taxon>
        <taxon>Sphingobacteriales</taxon>
        <taxon>Sphingobacteriaceae</taxon>
        <taxon>Pedobacter</taxon>
    </lineage>
</organism>
<accession>A0A4R0N7B2</accession>
<evidence type="ECO:0000256" key="1">
    <source>
        <dbReference type="ARBA" id="ARBA00001913"/>
    </source>
</evidence>
<dbReference type="Pfam" id="PF17678">
    <property type="entry name" value="Glyco_hydro_92N"/>
    <property type="match status" value="1"/>
</dbReference>
<evidence type="ECO:0000259" key="5">
    <source>
        <dbReference type="Pfam" id="PF17678"/>
    </source>
</evidence>
<dbReference type="InterPro" id="IPR005887">
    <property type="entry name" value="GH92_a_mannosidase_put"/>
</dbReference>
<dbReference type="Proteomes" id="UP000291117">
    <property type="component" value="Unassembled WGS sequence"/>
</dbReference>
<protein>
    <submittedName>
        <fullName evidence="6">Glycoside hydrolase family 92 protein</fullName>
    </submittedName>
</protein>
<comment type="cofactor">
    <cofactor evidence="1">
        <name>Ca(2+)</name>
        <dbReference type="ChEBI" id="CHEBI:29108"/>
    </cofactor>
</comment>
<dbReference type="Gene3D" id="2.70.98.10">
    <property type="match status" value="1"/>
</dbReference>
<feature type="domain" description="Glycosyl hydrolase family 92 N-terminal" evidence="5">
    <location>
        <begin position="38"/>
        <end position="277"/>
    </location>
</feature>
<keyword evidence="3" id="KW-0106">Calcium</keyword>
<dbReference type="InterPro" id="IPR050883">
    <property type="entry name" value="PNGase"/>
</dbReference>
<dbReference type="InterPro" id="IPR041371">
    <property type="entry name" value="GH92_N"/>
</dbReference>
<comment type="subunit">
    <text evidence="2">Monomer.</text>
</comment>
<dbReference type="PANTHER" id="PTHR12143:SF39">
    <property type="entry name" value="SECRETED PROTEIN"/>
    <property type="match status" value="1"/>
</dbReference>
<dbReference type="Gene3D" id="3.30.2080.10">
    <property type="entry name" value="GH92 mannosidase domain"/>
    <property type="match status" value="1"/>
</dbReference>
<proteinExistence type="predicted"/>
<dbReference type="Pfam" id="PF07971">
    <property type="entry name" value="Glyco_hydro_92"/>
    <property type="match status" value="1"/>
</dbReference>
<dbReference type="Gene3D" id="1.20.1610.10">
    <property type="entry name" value="alpha-1,2-mannosidases domains"/>
    <property type="match status" value="1"/>
</dbReference>
<evidence type="ECO:0000313" key="7">
    <source>
        <dbReference type="Proteomes" id="UP000291117"/>
    </source>
</evidence>
<dbReference type="AlphaFoldDB" id="A0A4R0N7B2"/>
<dbReference type="EMBL" id="SJSM01000008">
    <property type="protein sequence ID" value="TCC95855.1"/>
    <property type="molecule type" value="Genomic_DNA"/>
</dbReference>
<sequence>MHFFYKRLPTILWVFSIVFFSSVLNAQTTIKSKLTGNVNPFIGSAKHGHVFVGANVPHGAVQLGPSQIMQTWDKFNGWDWCSGYNYDSPEILGFTHTHLSGTGIGDLNDILLLPANGKTQIVRAKFNDMESGYGSFFSKQKEVAKPGYYEVYLDKYKVKAQLTATERVGFHQYTYEKKDNAHLLVDLGFGMGWDEPVETYFKQINATTFEGYRFSKGWAVDQRIYFAIQLSVPVTKAELYNVSALQQGTQATGKEIKAALFFDAEKNAQLKVKVAISPVSASNALLNLKTELPGWDFNAAVQQADAKWEKALSSVRIEASPIQKTKFYTALYHTMIAPSLFNDVNGDYRGADKKVYKNATFNNYTTFSLWDTYRGLNPLMTILQPERVNDIVNTMLAIYQQQGKLPVWHLHGNETNCMIGYPAVPVIVDAYLKGFRNYDIELAYKAIRQSAMQDTNGIQYIQKLKFIPADGEEESVAKAMEYAISDASIAQMAKALGKKDDFKYFTDRSKLYQQYFDKSTGHFRGRMADDSWRTPFNPYNAVHRQNDYCEGNAWQYTWLVPQDVKGLINCFGGTQPFLTKLDSLFTISSKLDAETSPDISGLIGQYAHGNEPNHHIPYLYSMAGQPWKTAEIIRQIDQQFYTDKPDGLCGNDDAGEMSAWYVFSALGFYPVHPTSGEYVFGSPLIDQATIKLPGNKTFRITVMGNSKDNPYIRKIELNHKPYTKSFVTHHTIVAGGEMKIYMGNKPLAY</sequence>
<dbReference type="InterPro" id="IPR008928">
    <property type="entry name" value="6-hairpin_glycosidase_sf"/>
</dbReference>
<dbReference type="InterPro" id="IPR012939">
    <property type="entry name" value="Glyco_hydro_92"/>
</dbReference>
<dbReference type="PANTHER" id="PTHR12143">
    <property type="entry name" value="PEPTIDE N-GLYCANASE PNGASE -RELATED"/>
    <property type="match status" value="1"/>
</dbReference>
<evidence type="ECO:0000256" key="2">
    <source>
        <dbReference type="ARBA" id="ARBA00011245"/>
    </source>
</evidence>
<dbReference type="GO" id="GO:0030246">
    <property type="term" value="F:carbohydrate binding"/>
    <property type="evidence" value="ECO:0007669"/>
    <property type="project" value="InterPro"/>
</dbReference>
<evidence type="ECO:0000259" key="4">
    <source>
        <dbReference type="Pfam" id="PF07971"/>
    </source>
</evidence>
<comment type="caution">
    <text evidence="6">The sequence shown here is derived from an EMBL/GenBank/DDBJ whole genome shotgun (WGS) entry which is preliminary data.</text>
</comment>